<evidence type="ECO:0000313" key="2">
    <source>
        <dbReference type="Proteomes" id="UP000615446"/>
    </source>
</evidence>
<name>A0A8H3QSL9_9GLOM</name>
<protein>
    <submittedName>
        <fullName evidence="1">Uncharacterized protein</fullName>
    </submittedName>
</protein>
<dbReference type="EMBL" id="BLAL01000169">
    <property type="protein sequence ID" value="GES87619.1"/>
    <property type="molecule type" value="Genomic_DNA"/>
</dbReference>
<reference evidence="1" key="1">
    <citation type="submission" date="2019-10" db="EMBL/GenBank/DDBJ databases">
        <title>Conservation and host-specific expression of non-tandemly repeated heterogenous ribosome RNA gene in arbuscular mycorrhizal fungi.</title>
        <authorList>
            <person name="Maeda T."/>
            <person name="Kobayashi Y."/>
            <person name="Nakagawa T."/>
            <person name="Ezawa T."/>
            <person name="Yamaguchi K."/>
            <person name="Bino T."/>
            <person name="Nishimoto Y."/>
            <person name="Shigenobu S."/>
            <person name="Kawaguchi M."/>
        </authorList>
    </citation>
    <scope>NUCLEOTIDE SEQUENCE</scope>
    <source>
        <strain evidence="1">HR1</strain>
    </source>
</reference>
<gene>
    <name evidence="1" type="ORF">RCL2_001461100</name>
</gene>
<proteinExistence type="predicted"/>
<comment type="caution">
    <text evidence="1">The sequence shown here is derived from an EMBL/GenBank/DDBJ whole genome shotgun (WGS) entry which is preliminary data.</text>
</comment>
<dbReference type="AlphaFoldDB" id="A0A8H3QSL9"/>
<evidence type="ECO:0000313" key="1">
    <source>
        <dbReference type="EMBL" id="GES87619.1"/>
    </source>
</evidence>
<organism evidence="1 2">
    <name type="scientific">Rhizophagus clarus</name>
    <dbReference type="NCBI Taxonomy" id="94130"/>
    <lineage>
        <taxon>Eukaryota</taxon>
        <taxon>Fungi</taxon>
        <taxon>Fungi incertae sedis</taxon>
        <taxon>Mucoromycota</taxon>
        <taxon>Glomeromycotina</taxon>
        <taxon>Glomeromycetes</taxon>
        <taxon>Glomerales</taxon>
        <taxon>Glomeraceae</taxon>
        <taxon>Rhizophagus</taxon>
    </lineage>
</organism>
<dbReference type="Proteomes" id="UP000615446">
    <property type="component" value="Unassembled WGS sequence"/>
</dbReference>
<sequence length="175" mass="19749">MIKLASEISLTSMHNYISRILSKKQPHSVPELDGSLLQPDLNTSLLGFVKAHSDDTLNDQADRLAHLGNSSNKCINVNSHTLPCMRGPNRHNIPLNCNFKNSNFTEWNLKNASGFLSTIDQLKDCYPLIFSNSSKCFLCNAEDNFQLHLWTCLQTLSLLRLVLTKHKDILVSLLR</sequence>
<accession>A0A8H3QSL9</accession>